<keyword evidence="3" id="KW-1185">Reference proteome</keyword>
<protein>
    <recommendedName>
        <fullName evidence="1">Hemerythrin-like domain-containing protein</fullName>
    </recommendedName>
</protein>
<gene>
    <name evidence="2" type="ORF">PTKU64_86590</name>
</gene>
<dbReference type="EMBL" id="AP024958">
    <property type="protein sequence ID" value="BCZ84984.1"/>
    <property type="molecule type" value="Genomic_DNA"/>
</dbReference>
<dbReference type="RefSeq" id="WP_229517113.1">
    <property type="nucleotide sequence ID" value="NZ_AP024958.1"/>
</dbReference>
<evidence type="ECO:0000313" key="2">
    <source>
        <dbReference type="EMBL" id="BCZ84984.1"/>
    </source>
</evidence>
<feature type="domain" description="Hemerythrin-like" evidence="1">
    <location>
        <begin position="3"/>
        <end position="138"/>
    </location>
</feature>
<dbReference type="Pfam" id="PF01814">
    <property type="entry name" value="Hemerythrin"/>
    <property type="match status" value="1"/>
</dbReference>
<evidence type="ECO:0000313" key="3">
    <source>
        <dbReference type="Proteomes" id="UP001319874"/>
    </source>
</evidence>
<organism evidence="2 3">
    <name type="scientific">Paraburkholderia terrae</name>
    <dbReference type="NCBI Taxonomy" id="311230"/>
    <lineage>
        <taxon>Bacteria</taxon>
        <taxon>Pseudomonadati</taxon>
        <taxon>Pseudomonadota</taxon>
        <taxon>Betaproteobacteria</taxon>
        <taxon>Burkholderiales</taxon>
        <taxon>Burkholderiaceae</taxon>
        <taxon>Paraburkholderia</taxon>
    </lineage>
</organism>
<name>A0ABM7U0W6_9BURK</name>
<evidence type="ECO:0000259" key="1">
    <source>
        <dbReference type="Pfam" id="PF01814"/>
    </source>
</evidence>
<dbReference type="Gene3D" id="1.20.120.520">
    <property type="entry name" value="nmb1532 protein domain like"/>
    <property type="match status" value="1"/>
</dbReference>
<dbReference type="Proteomes" id="UP001319874">
    <property type="component" value="Chromosome 4"/>
</dbReference>
<sequence length="191" mass="21622">MPTLIDRLLAEHVTLKRLVRLLDGEMSLRAAPCAPDIALLIDALYYLTRFPDVSHHMIEDRIVERLLAKHALPASFGHEVEAQHAALFRQGRELLLDLEAAVREENMSQELVAIHIREYARLLQRNMDVEEAILFPTAVRRLNGDDFRAIALPDVYGQQDPLLQTPVDERFAQLRRVIANEAGRGCGGDDL</sequence>
<dbReference type="InterPro" id="IPR012312">
    <property type="entry name" value="Hemerythrin-like"/>
</dbReference>
<accession>A0ABM7U0W6</accession>
<reference evidence="2 3" key="1">
    <citation type="journal article" date="2022" name="Front. Microbiol.">
        <title>Identification and characterization of a novel class of self-sufficient cytochrome P450 hydroxylase involved in cyclohexanecarboxylate degradation in Paraburkholderia terrae strain KU-64.</title>
        <authorList>
            <person name="Yamamoto T."/>
            <person name="Hasegawa Y."/>
            <person name="Iwaki H."/>
        </authorList>
    </citation>
    <scope>NUCLEOTIDE SEQUENCE [LARGE SCALE GENOMIC DNA]</scope>
    <source>
        <strain evidence="2 3">KU-64</strain>
    </source>
</reference>
<proteinExistence type="predicted"/>